<evidence type="ECO:0000256" key="1">
    <source>
        <dbReference type="SAM" id="MobiDB-lite"/>
    </source>
</evidence>
<evidence type="ECO:0000313" key="2">
    <source>
        <dbReference type="EMBL" id="VDP53916.1"/>
    </source>
</evidence>
<evidence type="ECO:0000313" key="3">
    <source>
        <dbReference type="Proteomes" id="UP000277204"/>
    </source>
</evidence>
<protein>
    <submittedName>
        <fullName evidence="2">Uncharacterized protein</fullName>
    </submittedName>
</protein>
<dbReference type="Proteomes" id="UP000277204">
    <property type="component" value="Unassembled WGS sequence"/>
</dbReference>
<name>A0A183N9Y1_9TREM</name>
<organism evidence="2 3">
    <name type="scientific">Schistosoma margrebowiei</name>
    <dbReference type="NCBI Taxonomy" id="48269"/>
    <lineage>
        <taxon>Eukaryota</taxon>
        <taxon>Metazoa</taxon>
        <taxon>Spiralia</taxon>
        <taxon>Lophotrochozoa</taxon>
        <taxon>Platyhelminthes</taxon>
        <taxon>Trematoda</taxon>
        <taxon>Digenea</taxon>
        <taxon>Strigeidida</taxon>
        <taxon>Schistosomatoidea</taxon>
        <taxon>Schistosomatidae</taxon>
        <taxon>Schistosoma</taxon>
    </lineage>
</organism>
<dbReference type="EMBL" id="UZAI01020953">
    <property type="protein sequence ID" value="VDP53916.1"/>
    <property type="molecule type" value="Genomic_DNA"/>
</dbReference>
<accession>A0A183N9Y1</accession>
<sequence>MDCPDNVADREDQSDSNGNEEIQLGSAGNQRNPLDSSWTTKAKYGGYAALIQSREEKCSTYSGSCSNAVQEARNALVG</sequence>
<gene>
    <name evidence="2" type="ORF">SMRZ_LOCUS25106</name>
</gene>
<proteinExistence type="predicted"/>
<dbReference type="AlphaFoldDB" id="A0A183N9Y1"/>
<reference evidence="2 3" key="1">
    <citation type="submission" date="2018-11" db="EMBL/GenBank/DDBJ databases">
        <authorList>
            <consortium name="Pathogen Informatics"/>
        </authorList>
    </citation>
    <scope>NUCLEOTIDE SEQUENCE [LARGE SCALE GENOMIC DNA]</scope>
    <source>
        <strain evidence="2 3">Zambia</strain>
    </source>
</reference>
<keyword evidence="3" id="KW-1185">Reference proteome</keyword>
<feature type="region of interest" description="Disordered" evidence="1">
    <location>
        <begin position="1"/>
        <end position="37"/>
    </location>
</feature>
<feature type="compositionally biased region" description="Polar residues" evidence="1">
    <location>
        <begin position="15"/>
        <end position="37"/>
    </location>
</feature>